<evidence type="ECO:0000313" key="2">
    <source>
        <dbReference type="Proteomes" id="UP000811844"/>
    </source>
</evidence>
<sequence>MLDSHAHYDLPVFDDIRDAIFAELKRQGINKVILPGTDINQIDRQLQVAKQFDCGFGLGIHPWNVPDDIPKALCQLEHVIKQQLTQPNFVAIGECGLDKLRPNFAEQQALLVGQLQLAQKYDLPVILHCVKSHDLLLKALQSAQLNRKGVVHGFYGAPALALRYVKLGYKLGIGDLLLNHNAHKLKQTVETLPLETLLVETDTAQLPHDDINNGEKLHSIVKNIAQLQNISTVLAAKQLDMNALQLYDL</sequence>
<dbReference type="SUPFAM" id="SSF51556">
    <property type="entry name" value="Metallo-dependent hydrolases"/>
    <property type="match status" value="1"/>
</dbReference>
<evidence type="ECO:0000313" key="1">
    <source>
        <dbReference type="EMBL" id="MBR9726478.1"/>
    </source>
</evidence>
<dbReference type="Pfam" id="PF01026">
    <property type="entry name" value="TatD_DNase"/>
    <property type="match status" value="1"/>
</dbReference>
<dbReference type="Gene3D" id="3.20.20.140">
    <property type="entry name" value="Metal-dependent hydrolases"/>
    <property type="match status" value="1"/>
</dbReference>
<dbReference type="RefSeq" id="WP_194823829.1">
    <property type="nucleotide sequence ID" value="NZ_JAAIKR010000001.1"/>
</dbReference>
<dbReference type="GO" id="GO:0016787">
    <property type="term" value="F:hydrolase activity"/>
    <property type="evidence" value="ECO:0007669"/>
    <property type="project" value="UniProtKB-KW"/>
</dbReference>
<dbReference type="PANTHER" id="PTHR46124:SF3">
    <property type="entry name" value="HYDROLASE"/>
    <property type="match status" value="1"/>
</dbReference>
<protein>
    <submittedName>
        <fullName evidence="1">TatD family hydrolase</fullName>
    </submittedName>
</protein>
<gene>
    <name evidence="1" type="ORF">G3R48_00520</name>
</gene>
<organism evidence="1 2">
    <name type="scientific">Shewanella intestini</name>
    <dbReference type="NCBI Taxonomy" id="2017544"/>
    <lineage>
        <taxon>Bacteria</taxon>
        <taxon>Pseudomonadati</taxon>
        <taxon>Pseudomonadota</taxon>
        <taxon>Gammaproteobacteria</taxon>
        <taxon>Alteromonadales</taxon>
        <taxon>Shewanellaceae</taxon>
        <taxon>Shewanella</taxon>
    </lineage>
</organism>
<reference evidence="1 2" key="1">
    <citation type="submission" date="2020-02" db="EMBL/GenBank/DDBJ databases">
        <title>Shewanella WXL01 sp. nov., a marine bacterium isolated from green algae in Luhuitou Fringing Reef (Northern South China Sea).</title>
        <authorList>
            <person name="Wang X."/>
        </authorList>
    </citation>
    <scope>NUCLEOTIDE SEQUENCE [LARGE SCALE GENOMIC DNA]</scope>
    <source>
        <strain evidence="1 2">MCCC 1A01895</strain>
    </source>
</reference>
<dbReference type="InterPro" id="IPR032466">
    <property type="entry name" value="Metal_Hydrolase"/>
</dbReference>
<keyword evidence="1" id="KW-0378">Hydrolase</keyword>
<dbReference type="PIRSF" id="PIRSF005902">
    <property type="entry name" value="DNase_TatD"/>
    <property type="match status" value="1"/>
</dbReference>
<dbReference type="CDD" id="cd01310">
    <property type="entry name" value="TatD_DNAse"/>
    <property type="match status" value="1"/>
</dbReference>
<comment type="caution">
    <text evidence="1">The sequence shown here is derived from an EMBL/GenBank/DDBJ whole genome shotgun (WGS) entry which is preliminary data.</text>
</comment>
<proteinExistence type="predicted"/>
<dbReference type="EMBL" id="JAAIKR010000001">
    <property type="protein sequence ID" value="MBR9726478.1"/>
    <property type="molecule type" value="Genomic_DNA"/>
</dbReference>
<name>A0ABS5HXL0_9GAMM</name>
<dbReference type="Proteomes" id="UP000811844">
    <property type="component" value="Unassembled WGS sequence"/>
</dbReference>
<keyword evidence="2" id="KW-1185">Reference proteome</keyword>
<dbReference type="InterPro" id="IPR001130">
    <property type="entry name" value="TatD-like"/>
</dbReference>
<accession>A0ABS5HXL0</accession>
<dbReference type="PANTHER" id="PTHR46124">
    <property type="entry name" value="D-AMINOACYL-TRNA DEACYLASE"/>
    <property type="match status" value="1"/>
</dbReference>